<proteinExistence type="predicted"/>
<feature type="domain" description="AAA-ATPase-like" evidence="2">
    <location>
        <begin position="100"/>
        <end position="306"/>
    </location>
</feature>
<keyword evidence="1" id="KW-1133">Transmembrane helix</keyword>
<evidence type="ECO:0000313" key="3">
    <source>
        <dbReference type="EMBL" id="KAK7019240.1"/>
    </source>
</evidence>
<evidence type="ECO:0000256" key="1">
    <source>
        <dbReference type="SAM" id="Phobius"/>
    </source>
</evidence>
<dbReference type="Proteomes" id="UP001362999">
    <property type="component" value="Unassembled WGS sequence"/>
</dbReference>
<keyword evidence="1" id="KW-0812">Transmembrane</keyword>
<keyword evidence="4" id="KW-1185">Reference proteome</keyword>
<dbReference type="EMBL" id="JAWWNJ010000044">
    <property type="protein sequence ID" value="KAK7019240.1"/>
    <property type="molecule type" value="Genomic_DNA"/>
</dbReference>
<protein>
    <submittedName>
        <fullName evidence="3">AAA-ATPase-like domain-containing protein</fullName>
    </submittedName>
</protein>
<dbReference type="AlphaFoldDB" id="A0AAW0B330"/>
<dbReference type="PANTHER" id="PTHR34825:SF1">
    <property type="entry name" value="AAA-ATPASE-LIKE DOMAIN-CONTAINING PROTEIN"/>
    <property type="match status" value="1"/>
</dbReference>
<organism evidence="3 4">
    <name type="scientific">Favolaschia claudopus</name>
    <dbReference type="NCBI Taxonomy" id="2862362"/>
    <lineage>
        <taxon>Eukaryota</taxon>
        <taxon>Fungi</taxon>
        <taxon>Dikarya</taxon>
        <taxon>Basidiomycota</taxon>
        <taxon>Agaricomycotina</taxon>
        <taxon>Agaricomycetes</taxon>
        <taxon>Agaricomycetidae</taxon>
        <taxon>Agaricales</taxon>
        <taxon>Marasmiineae</taxon>
        <taxon>Mycenaceae</taxon>
        <taxon>Favolaschia</taxon>
    </lineage>
</organism>
<comment type="caution">
    <text evidence="3">The sequence shown here is derived from an EMBL/GenBank/DDBJ whole genome shotgun (WGS) entry which is preliminary data.</text>
</comment>
<reference evidence="3 4" key="1">
    <citation type="journal article" date="2024" name="J Genomics">
        <title>Draft genome sequencing and assembly of Favolaschia claudopus CIRM-BRFM 2984 isolated from oak limbs.</title>
        <authorList>
            <person name="Navarro D."/>
            <person name="Drula E."/>
            <person name="Chaduli D."/>
            <person name="Cazenave R."/>
            <person name="Ahrendt S."/>
            <person name="Wang J."/>
            <person name="Lipzen A."/>
            <person name="Daum C."/>
            <person name="Barry K."/>
            <person name="Grigoriev I.V."/>
            <person name="Favel A."/>
            <person name="Rosso M.N."/>
            <person name="Martin F."/>
        </authorList>
    </citation>
    <scope>NUCLEOTIDE SEQUENCE [LARGE SCALE GENOMIC DNA]</scope>
    <source>
        <strain evidence="3 4">CIRM-BRFM 2984</strain>
    </source>
</reference>
<dbReference type="InterPro" id="IPR018631">
    <property type="entry name" value="AAA-ATPase-like_dom"/>
</dbReference>
<accession>A0AAW0B330</accession>
<sequence>MLLMSETTPSVAQSQPSSSSAKFVPFHILFTSLTLVVSTCIFSIFAIVIYASDTGSKRVKRHAHSVVSPFTSSDRSSLVSSDLRLVLPRNSDGFNDFCAQSDVVFIDKKSCILELPERFRYLLLRPPQFGKSAFLSTLSEYYNIQGADEFQEHFKNLSVSTQAVPHRSQHLSLTFALSDIDAMGDIDDIGAQLDFQIINALDGFLIEYATELKLDNPDSFFRSGSGDKLTRVFDLVRASSHTLSVGVDDYDAPITNRTFRTLSHLFAAPSSVSSAEIESLVDRSFWLPLLAGSDVIDKLFLTGTFSVKYPALQDVSWTDLKDVPGLQTCCGFTEDEAVDLACSVLDKPDLTELRRSCGKYVFPVQDTDSVEPVLPSRQVIVKLLETNNPHPVRKENPFRILTELVGRLPLHSENPREASLDGLIELIWSGVIDCELDCSSSFDAAALRWEDLSHAGAFMCDRQSKVLRLENSAVLDLIHSFIDTIFSQRHGLDTFSDIWDSCNSARTVEPVANVVSSVFRDLMRSSFGTKHEPTLPGVFELVMGTYEQGRNPEHPKILFPLPDGRVEIPAHLRRAPYPNAPEYSTDVHIWELKTLTLRGMLLGANPNDDNPTPDALEKLYEDLLRSEEEEEEALLRRTYRQWSEALNAMETVQVGSFLDDDPVVPQFLSVGGARILLRVPSKKPQEPLQDERYDGDAGEYFNEEVYKAFVAEVEREERAKMERLKNEAGDDDRDADMYY</sequence>
<gene>
    <name evidence="3" type="ORF">R3P38DRAFT_3554458</name>
</gene>
<dbReference type="PANTHER" id="PTHR34825">
    <property type="entry name" value="CONSERVED PROTEIN, WITH A WEAK D-GALACTARATE DEHYDRATASE/ALTRONATE HYDROLASE DOMAIN"/>
    <property type="match status" value="1"/>
</dbReference>
<name>A0AAW0B330_9AGAR</name>
<feature type="transmembrane region" description="Helical" evidence="1">
    <location>
        <begin position="26"/>
        <end position="51"/>
    </location>
</feature>
<evidence type="ECO:0000259" key="2">
    <source>
        <dbReference type="Pfam" id="PF09820"/>
    </source>
</evidence>
<dbReference type="Pfam" id="PF09820">
    <property type="entry name" value="AAA-ATPase_like"/>
    <property type="match status" value="1"/>
</dbReference>
<keyword evidence="1" id="KW-0472">Membrane</keyword>
<evidence type="ECO:0000313" key="4">
    <source>
        <dbReference type="Proteomes" id="UP001362999"/>
    </source>
</evidence>